<reference evidence="3" key="1">
    <citation type="submission" date="2021-01" db="EMBL/GenBank/DDBJ databases">
        <authorList>
            <person name="Corre E."/>
            <person name="Pelletier E."/>
            <person name="Niang G."/>
            <person name="Scheremetjew M."/>
            <person name="Finn R."/>
            <person name="Kale V."/>
            <person name="Holt S."/>
            <person name="Cochrane G."/>
            <person name="Meng A."/>
            <person name="Brown T."/>
            <person name="Cohen L."/>
        </authorList>
    </citation>
    <scope>NUCLEOTIDE SEQUENCE</scope>
    <source>
        <strain evidence="3">FSP1.4</strain>
    </source>
</reference>
<protein>
    <submittedName>
        <fullName evidence="3">Uncharacterized protein</fullName>
    </submittedName>
</protein>
<evidence type="ECO:0000313" key="2">
    <source>
        <dbReference type="EMBL" id="CAE0352907.1"/>
    </source>
</evidence>
<feature type="compositionally biased region" description="Basic and acidic residues" evidence="1">
    <location>
        <begin position="10"/>
        <end position="33"/>
    </location>
</feature>
<proteinExistence type="predicted"/>
<evidence type="ECO:0000313" key="3">
    <source>
        <dbReference type="EMBL" id="CAE0352910.1"/>
    </source>
</evidence>
<gene>
    <name evidence="2" type="ORF">EHAR0213_LOCUS11823</name>
    <name evidence="3" type="ORF">EHAR0213_LOCUS11826</name>
</gene>
<dbReference type="AlphaFoldDB" id="A0A7S3JE44"/>
<feature type="region of interest" description="Disordered" evidence="1">
    <location>
        <begin position="1"/>
        <end position="33"/>
    </location>
</feature>
<evidence type="ECO:0000256" key="1">
    <source>
        <dbReference type="SAM" id="MobiDB-lite"/>
    </source>
</evidence>
<dbReference type="EMBL" id="HBII01028234">
    <property type="protein sequence ID" value="CAE0352910.1"/>
    <property type="molecule type" value="Transcribed_RNA"/>
</dbReference>
<accession>A0A7S3JE44</accession>
<organism evidence="3">
    <name type="scientific">Euplotes harpa</name>
    <dbReference type="NCBI Taxonomy" id="151035"/>
    <lineage>
        <taxon>Eukaryota</taxon>
        <taxon>Sar</taxon>
        <taxon>Alveolata</taxon>
        <taxon>Ciliophora</taxon>
        <taxon>Intramacronucleata</taxon>
        <taxon>Spirotrichea</taxon>
        <taxon>Hypotrichia</taxon>
        <taxon>Euplotida</taxon>
        <taxon>Euplotidae</taxon>
        <taxon>Euplotes</taxon>
    </lineage>
</organism>
<dbReference type="EMBL" id="HBII01028231">
    <property type="protein sequence ID" value="CAE0352907.1"/>
    <property type="molecule type" value="Transcribed_RNA"/>
</dbReference>
<name>A0A7S3JE44_9SPIT</name>
<sequence>MLTKCVNARTKKETRKDTKNKTKDKTKEDMKSREEEVKMEIEARAIRELREVIIKADEKYKLIFDALAESNELLKSMATSYFIFIDFYKQVQEIGKKKH</sequence>